<evidence type="ECO:0008006" key="5">
    <source>
        <dbReference type="Google" id="ProtNLM"/>
    </source>
</evidence>
<gene>
    <name evidence="1" type="ORF">BRM9_1919</name>
    <name evidence="2" type="ORF">MB9_0438</name>
</gene>
<dbReference type="OrthoDB" id="64681at2157"/>
<dbReference type="STRING" id="2162.BRM9_1919"/>
<dbReference type="RefSeq" id="WP_048085600.1">
    <property type="nucleotide sequence ID" value="NZ_CP006933.1"/>
</dbReference>
<dbReference type="PIRSF" id="PIRSF004962">
    <property type="entry name" value="UCP004962"/>
    <property type="match status" value="1"/>
</dbReference>
<dbReference type="EMBL" id="CP006933">
    <property type="protein sequence ID" value="AIS32723.1"/>
    <property type="molecule type" value="Genomic_DNA"/>
</dbReference>
<reference evidence="1" key="1">
    <citation type="submission" date="2013-12" db="EMBL/GenBank/DDBJ databases">
        <title>The complete genome sequence of Methanobacterium sp. BRM9.</title>
        <authorList>
            <consortium name="Pastoral Greenhouse Gas Research Consortium"/>
            <person name="Kelly W.J."/>
            <person name="Leahy S.C."/>
            <person name="Perry R."/>
            <person name="Li D."/>
            <person name="Altermann E."/>
            <person name="Lambie S.C."/>
            <person name="Attwood G.T."/>
        </authorList>
    </citation>
    <scope>NUCLEOTIDE SEQUENCE [LARGE SCALE GENOMIC DNA]</scope>
    <source>
        <strain evidence="1">BRM9</strain>
    </source>
</reference>
<evidence type="ECO:0000313" key="4">
    <source>
        <dbReference type="Proteomes" id="UP000062768"/>
    </source>
</evidence>
<evidence type="ECO:0000313" key="1">
    <source>
        <dbReference type="EMBL" id="AIS32723.1"/>
    </source>
</evidence>
<organism evidence="1 3">
    <name type="scientific">Methanobacterium formicicum</name>
    <dbReference type="NCBI Taxonomy" id="2162"/>
    <lineage>
        <taxon>Archaea</taxon>
        <taxon>Methanobacteriati</taxon>
        <taxon>Methanobacteriota</taxon>
        <taxon>Methanomada group</taxon>
        <taxon>Methanobacteria</taxon>
        <taxon>Methanobacteriales</taxon>
        <taxon>Methanobacteriaceae</taxon>
        <taxon>Methanobacterium</taxon>
    </lineage>
</organism>
<evidence type="ECO:0000313" key="2">
    <source>
        <dbReference type="EMBL" id="CEL24085.1"/>
    </source>
</evidence>
<sequence length="154" mass="17178">MMETEKFRGLNGNLMAFKKEVEHADKVTFAGIPGVCSPFAELFAYVIRDKEAVFIPKTDLDSARKIERTPLGMQFTEEADPRSSVVALLGGLSMPQYEVDVADVQKMLDDILLPGGKVLGLCYMNMFENAGWDDKIDFDCIINGILTGEIYKKE</sequence>
<keyword evidence="4" id="KW-1185">Reference proteome</keyword>
<protein>
    <recommendedName>
        <fullName evidence="5">DUF2124 domain-containing protein</fullName>
    </recommendedName>
</protein>
<dbReference type="KEGG" id="mfc:BRM9_1919"/>
<dbReference type="EMBL" id="LN734822">
    <property type="protein sequence ID" value="CEL24085.1"/>
    <property type="molecule type" value="Genomic_DNA"/>
</dbReference>
<dbReference type="GeneID" id="24793081"/>
<reference evidence="2" key="2">
    <citation type="submission" date="2014-09" db="EMBL/GenBank/DDBJ databases">
        <authorList>
            <person name="Bishop-Lilly K.A."/>
            <person name="Broomall S.M."/>
            <person name="Chain P.S."/>
            <person name="Chertkov O."/>
            <person name="Coyne S.R."/>
            <person name="Daligault H.E."/>
            <person name="Davenport K.W."/>
            <person name="Erkkila T."/>
            <person name="Frey K.G."/>
            <person name="Gibbons H.S."/>
            <person name="Gu W."/>
            <person name="Jaissle J."/>
            <person name="Johnson S.L."/>
            <person name="Koroleva G.I."/>
            <person name="Ladner J.T."/>
            <person name="Lo C.-C."/>
            <person name="Minogue T.D."/>
            <person name="Munk C."/>
            <person name="Palacios G.F."/>
            <person name="Redden C.L."/>
            <person name="Rosenzweig C.N."/>
            <person name="Scholz M.B."/>
            <person name="Teshima H."/>
            <person name="Xu Y."/>
        </authorList>
    </citation>
    <scope>NUCLEOTIDE SEQUENCE</scope>
    <source>
        <strain evidence="2">Mb9</strain>
    </source>
</reference>
<dbReference type="Proteomes" id="UP000029661">
    <property type="component" value="Chromosome"/>
</dbReference>
<name>A0A089ZIR3_METFO</name>
<dbReference type="Proteomes" id="UP000062768">
    <property type="component" value="Chromosome I"/>
</dbReference>
<evidence type="ECO:0000313" key="3">
    <source>
        <dbReference type="Proteomes" id="UP000029661"/>
    </source>
</evidence>
<dbReference type="AlphaFoldDB" id="A0A089ZIR3"/>
<dbReference type="PATRIC" id="fig|2162.10.peg.451"/>
<accession>A0A089ZIR3</accession>
<proteinExistence type="predicted"/>
<dbReference type="InterPro" id="IPR009183">
    <property type="entry name" value="UCP004962"/>
</dbReference>
<dbReference type="Pfam" id="PF09897">
    <property type="entry name" value="DUF2124"/>
    <property type="match status" value="1"/>
</dbReference>
<dbReference type="Gene3D" id="3.40.50.2300">
    <property type="match status" value="1"/>
</dbReference>